<evidence type="ECO:0000256" key="1">
    <source>
        <dbReference type="ARBA" id="ARBA00022737"/>
    </source>
</evidence>
<dbReference type="STRING" id="686832.A0A0C3CK64"/>
<keyword evidence="4" id="KW-1185">Reference proteome</keyword>
<keyword evidence="1" id="KW-0677">Repeat</keyword>
<dbReference type="Pfam" id="PF24883">
    <property type="entry name" value="NPHP3_N"/>
    <property type="match status" value="1"/>
</dbReference>
<dbReference type="AlphaFoldDB" id="A0A0C3CK64"/>
<dbReference type="OrthoDB" id="4760524at2759"/>
<gene>
    <name evidence="3" type="ORF">M413DRAFT_375318</name>
</gene>
<evidence type="ECO:0000259" key="2">
    <source>
        <dbReference type="Pfam" id="PF24883"/>
    </source>
</evidence>
<dbReference type="PANTHER" id="PTHR10039:SF14">
    <property type="entry name" value="NACHT DOMAIN-CONTAINING PROTEIN"/>
    <property type="match status" value="1"/>
</dbReference>
<accession>A0A0C3CK64</accession>
<evidence type="ECO:0000313" key="4">
    <source>
        <dbReference type="Proteomes" id="UP000053424"/>
    </source>
</evidence>
<dbReference type="SUPFAM" id="SSF52540">
    <property type="entry name" value="P-loop containing nucleoside triphosphate hydrolases"/>
    <property type="match status" value="1"/>
</dbReference>
<dbReference type="Gene3D" id="3.40.50.300">
    <property type="entry name" value="P-loop containing nucleotide triphosphate hydrolases"/>
    <property type="match status" value="1"/>
</dbReference>
<dbReference type="EMBL" id="KN831774">
    <property type="protein sequence ID" value="KIM44126.1"/>
    <property type="molecule type" value="Genomic_DNA"/>
</dbReference>
<protein>
    <recommendedName>
        <fullName evidence="2">Nephrocystin 3-like N-terminal domain-containing protein</fullName>
    </recommendedName>
</protein>
<sequence>MFPNAKNTIIKGGTFTMQGDFHSQPNLNDGRRSMEILQENIAPGAFHNSAERYDPPKCHPHTRRAVLKKIEDWARDANKVALFLWLYGPAGAGKSAIAQSIAELFEKAGLLAASFFFSRNSSGRNDEAPLIATLAYQLIISIPEIRSHVLEALDRDPAIFSRSIHAQIQALVVKPLNAVAKDETLAPILFSRPRLIILDGLDECRTTSSQTRILNALSTAMRRLRIPLCFLIASRPEQHIREAFNDQSDSLGSLSFSIALDDTYEPDSDVQVFLQSAFDEIKRKHPSRAHLPTSWPILEDIGRLVAKSSGQFIFASTVVKYVNSHRQWPPDRLKVIFGQSKSGQETPFAELDSLYRLILSSVADVERLRDLLMFLVLKPFQGRWVQTATLIEEFLFYRAGEMEMILSDLHSIIDVPRPGGWGRELRFFHASLPDFLLDRSRSLDFFLNRGDAYAKLTELAVKHINNSTASPLNNQCTYVFSLVY</sequence>
<feature type="domain" description="Nephrocystin 3-like N-terminal" evidence="2">
    <location>
        <begin position="69"/>
        <end position="235"/>
    </location>
</feature>
<dbReference type="InterPro" id="IPR056884">
    <property type="entry name" value="NPHP3-like_N"/>
</dbReference>
<name>A0A0C3CK64_HEBCY</name>
<reference evidence="4" key="2">
    <citation type="submission" date="2015-01" db="EMBL/GenBank/DDBJ databases">
        <title>Evolutionary Origins and Diversification of the Mycorrhizal Mutualists.</title>
        <authorList>
            <consortium name="DOE Joint Genome Institute"/>
            <consortium name="Mycorrhizal Genomics Consortium"/>
            <person name="Kohler A."/>
            <person name="Kuo A."/>
            <person name="Nagy L.G."/>
            <person name="Floudas D."/>
            <person name="Copeland A."/>
            <person name="Barry K.W."/>
            <person name="Cichocki N."/>
            <person name="Veneault-Fourrey C."/>
            <person name="LaButti K."/>
            <person name="Lindquist E.A."/>
            <person name="Lipzen A."/>
            <person name="Lundell T."/>
            <person name="Morin E."/>
            <person name="Murat C."/>
            <person name="Riley R."/>
            <person name="Ohm R."/>
            <person name="Sun H."/>
            <person name="Tunlid A."/>
            <person name="Henrissat B."/>
            <person name="Grigoriev I.V."/>
            <person name="Hibbett D.S."/>
            <person name="Martin F."/>
        </authorList>
    </citation>
    <scope>NUCLEOTIDE SEQUENCE [LARGE SCALE GENOMIC DNA]</scope>
    <source>
        <strain evidence="4">h7</strain>
    </source>
</reference>
<dbReference type="HOGENOM" id="CLU_000288_6_10_1"/>
<dbReference type="InterPro" id="IPR027417">
    <property type="entry name" value="P-loop_NTPase"/>
</dbReference>
<evidence type="ECO:0000313" key="3">
    <source>
        <dbReference type="EMBL" id="KIM44126.1"/>
    </source>
</evidence>
<reference evidence="3 4" key="1">
    <citation type="submission" date="2014-04" db="EMBL/GenBank/DDBJ databases">
        <authorList>
            <consortium name="DOE Joint Genome Institute"/>
            <person name="Kuo A."/>
            <person name="Gay G."/>
            <person name="Dore J."/>
            <person name="Kohler A."/>
            <person name="Nagy L.G."/>
            <person name="Floudas D."/>
            <person name="Copeland A."/>
            <person name="Barry K.W."/>
            <person name="Cichocki N."/>
            <person name="Veneault-Fourrey C."/>
            <person name="LaButti K."/>
            <person name="Lindquist E.A."/>
            <person name="Lipzen A."/>
            <person name="Lundell T."/>
            <person name="Morin E."/>
            <person name="Murat C."/>
            <person name="Sun H."/>
            <person name="Tunlid A."/>
            <person name="Henrissat B."/>
            <person name="Grigoriev I.V."/>
            <person name="Hibbett D.S."/>
            <person name="Martin F."/>
            <person name="Nordberg H.P."/>
            <person name="Cantor M.N."/>
            <person name="Hua S.X."/>
        </authorList>
    </citation>
    <scope>NUCLEOTIDE SEQUENCE [LARGE SCALE GENOMIC DNA]</scope>
    <source>
        <strain evidence="4">h7</strain>
    </source>
</reference>
<dbReference type="PANTHER" id="PTHR10039">
    <property type="entry name" value="AMELOGENIN"/>
    <property type="match status" value="1"/>
</dbReference>
<proteinExistence type="predicted"/>
<dbReference type="Proteomes" id="UP000053424">
    <property type="component" value="Unassembled WGS sequence"/>
</dbReference>
<organism evidence="3 4">
    <name type="scientific">Hebeloma cylindrosporum</name>
    <dbReference type="NCBI Taxonomy" id="76867"/>
    <lineage>
        <taxon>Eukaryota</taxon>
        <taxon>Fungi</taxon>
        <taxon>Dikarya</taxon>
        <taxon>Basidiomycota</taxon>
        <taxon>Agaricomycotina</taxon>
        <taxon>Agaricomycetes</taxon>
        <taxon>Agaricomycetidae</taxon>
        <taxon>Agaricales</taxon>
        <taxon>Agaricineae</taxon>
        <taxon>Hymenogastraceae</taxon>
        <taxon>Hebeloma</taxon>
    </lineage>
</organism>